<proteinExistence type="inferred from homology"/>
<dbReference type="SUPFAM" id="SSF100950">
    <property type="entry name" value="NagB/RpiA/CoA transferase-like"/>
    <property type="match status" value="1"/>
</dbReference>
<comment type="catalytic activity">
    <reaction evidence="5">
        <text>(6S)-5-formyl-5,6,7,8-tetrahydrofolate + ATP = (6R)-5,10-methenyltetrahydrofolate + ADP + phosphate</text>
        <dbReference type="Rhea" id="RHEA:10488"/>
        <dbReference type="ChEBI" id="CHEBI:30616"/>
        <dbReference type="ChEBI" id="CHEBI:43474"/>
        <dbReference type="ChEBI" id="CHEBI:57455"/>
        <dbReference type="ChEBI" id="CHEBI:57457"/>
        <dbReference type="ChEBI" id="CHEBI:456216"/>
        <dbReference type="EC" id="6.3.3.2"/>
    </reaction>
</comment>
<dbReference type="EMBL" id="VTWT01000003">
    <property type="protein sequence ID" value="KAA9340293.1"/>
    <property type="molecule type" value="Genomic_DNA"/>
</dbReference>
<dbReference type="AlphaFoldDB" id="A0A5N1J6R1"/>
<accession>A0A5N1J6R1</accession>
<dbReference type="NCBIfam" id="TIGR02727">
    <property type="entry name" value="MTHFS_bact"/>
    <property type="match status" value="1"/>
</dbReference>
<evidence type="ECO:0000313" key="6">
    <source>
        <dbReference type="EMBL" id="KAA9340293.1"/>
    </source>
</evidence>
<reference evidence="6 7" key="1">
    <citation type="submission" date="2019-09" db="EMBL/GenBank/DDBJ databases">
        <title>Genome sequence of Adhaeribacter sp. M2.</title>
        <authorList>
            <person name="Srinivasan S."/>
        </authorList>
    </citation>
    <scope>NUCLEOTIDE SEQUENCE [LARGE SCALE GENOMIC DNA]</scope>
    <source>
        <strain evidence="6 7">M2</strain>
    </source>
</reference>
<organism evidence="6 7">
    <name type="scientific">Adhaeribacter soli</name>
    <dbReference type="NCBI Taxonomy" id="2607655"/>
    <lineage>
        <taxon>Bacteria</taxon>
        <taxon>Pseudomonadati</taxon>
        <taxon>Bacteroidota</taxon>
        <taxon>Cytophagia</taxon>
        <taxon>Cytophagales</taxon>
        <taxon>Hymenobacteraceae</taxon>
        <taxon>Adhaeribacter</taxon>
    </lineage>
</organism>
<evidence type="ECO:0000256" key="3">
    <source>
        <dbReference type="ARBA" id="ARBA00022840"/>
    </source>
</evidence>
<name>A0A5N1J6R1_9BACT</name>
<dbReference type="InterPro" id="IPR002698">
    <property type="entry name" value="FTHF_cligase"/>
</dbReference>
<keyword evidence="2 4" id="KW-0547">Nucleotide-binding</keyword>
<dbReference type="GO" id="GO:0030272">
    <property type="term" value="F:5-formyltetrahydrofolate cyclo-ligase activity"/>
    <property type="evidence" value="ECO:0007669"/>
    <property type="project" value="UniProtKB-EC"/>
</dbReference>
<feature type="binding site" evidence="4">
    <location>
        <begin position="3"/>
        <end position="7"/>
    </location>
    <ligand>
        <name>ATP</name>
        <dbReference type="ChEBI" id="CHEBI:30616"/>
    </ligand>
</feature>
<feature type="binding site" evidence="4">
    <location>
        <begin position="135"/>
        <end position="143"/>
    </location>
    <ligand>
        <name>ATP</name>
        <dbReference type="ChEBI" id="CHEBI:30616"/>
    </ligand>
</feature>
<keyword evidence="3 4" id="KW-0067">ATP-binding</keyword>
<sequence length="190" mass="22141">MQKAVLRKQYLAKRRQCSLEVVKDGSERICQRYFESFKPEAPLTVHVFLPILKNCEINTWLIIRKLWQDFPEVRVVVPVTNFETEELDHYLLTPQTEVQESSWGIPEPVNATPVAETEMDMVLLPLIAFDLQGHRVGYGKGYYDRFLNRCRPDVVKIGLSLFPPVDLISDVHEADIPLNYCITPEEQYRF</sequence>
<dbReference type="InterPro" id="IPR037171">
    <property type="entry name" value="NagB/RpiA_transferase-like"/>
</dbReference>
<comment type="cofactor">
    <cofactor evidence="5">
        <name>Mg(2+)</name>
        <dbReference type="ChEBI" id="CHEBI:18420"/>
    </cofactor>
</comment>
<feature type="binding site" evidence="4">
    <location>
        <position position="56"/>
    </location>
    <ligand>
        <name>substrate</name>
    </ligand>
</feature>
<dbReference type="GO" id="GO:0035999">
    <property type="term" value="P:tetrahydrofolate interconversion"/>
    <property type="evidence" value="ECO:0007669"/>
    <property type="project" value="TreeGrafter"/>
</dbReference>
<gene>
    <name evidence="6" type="ORF">F0P94_08070</name>
</gene>
<dbReference type="GO" id="GO:0005524">
    <property type="term" value="F:ATP binding"/>
    <property type="evidence" value="ECO:0007669"/>
    <property type="project" value="UniProtKB-KW"/>
</dbReference>
<dbReference type="Pfam" id="PF01812">
    <property type="entry name" value="5-FTHF_cyc-lig"/>
    <property type="match status" value="1"/>
</dbReference>
<keyword evidence="7" id="KW-1185">Reference proteome</keyword>
<dbReference type="PANTHER" id="PTHR23407">
    <property type="entry name" value="ATPASE INHIBITOR/5-FORMYLTETRAHYDROFOLATE CYCLO-LIGASE"/>
    <property type="match status" value="1"/>
</dbReference>
<evidence type="ECO:0000256" key="2">
    <source>
        <dbReference type="ARBA" id="ARBA00022741"/>
    </source>
</evidence>
<evidence type="ECO:0000256" key="4">
    <source>
        <dbReference type="PIRSR" id="PIRSR006806-1"/>
    </source>
</evidence>
<evidence type="ECO:0000256" key="5">
    <source>
        <dbReference type="RuleBase" id="RU361279"/>
    </source>
</evidence>
<protein>
    <recommendedName>
        <fullName evidence="5">5-formyltetrahydrofolate cyclo-ligase</fullName>
        <ecNumber evidence="5">6.3.3.2</ecNumber>
    </recommendedName>
</protein>
<comment type="caution">
    <text evidence="6">The sequence shown here is derived from an EMBL/GenBank/DDBJ whole genome shotgun (WGS) entry which is preliminary data.</text>
</comment>
<feature type="binding site" evidence="4">
    <location>
        <position position="49"/>
    </location>
    <ligand>
        <name>substrate</name>
    </ligand>
</feature>
<evidence type="ECO:0000256" key="1">
    <source>
        <dbReference type="ARBA" id="ARBA00010638"/>
    </source>
</evidence>
<dbReference type="Proteomes" id="UP000326570">
    <property type="component" value="Unassembled WGS sequence"/>
</dbReference>
<dbReference type="PIRSF" id="PIRSF006806">
    <property type="entry name" value="FTHF_cligase"/>
    <property type="match status" value="1"/>
</dbReference>
<dbReference type="GO" id="GO:0009396">
    <property type="term" value="P:folic acid-containing compound biosynthetic process"/>
    <property type="evidence" value="ECO:0007669"/>
    <property type="project" value="TreeGrafter"/>
</dbReference>
<dbReference type="InterPro" id="IPR024185">
    <property type="entry name" value="FTHF_cligase-like_sf"/>
</dbReference>
<keyword evidence="6" id="KW-0436">Ligase</keyword>
<dbReference type="Gene3D" id="3.40.50.10420">
    <property type="entry name" value="NagB/RpiA/CoA transferase-like"/>
    <property type="match status" value="1"/>
</dbReference>
<keyword evidence="5" id="KW-0460">Magnesium</keyword>
<dbReference type="GO" id="GO:0046872">
    <property type="term" value="F:metal ion binding"/>
    <property type="evidence" value="ECO:0007669"/>
    <property type="project" value="UniProtKB-KW"/>
</dbReference>
<keyword evidence="5" id="KW-0479">Metal-binding</keyword>
<comment type="similarity">
    <text evidence="1 5">Belongs to the 5-formyltetrahydrofolate cyclo-ligase family.</text>
</comment>
<dbReference type="EC" id="6.3.3.2" evidence="5"/>
<evidence type="ECO:0000313" key="7">
    <source>
        <dbReference type="Proteomes" id="UP000326570"/>
    </source>
</evidence>
<dbReference type="RefSeq" id="WP_150903364.1">
    <property type="nucleotide sequence ID" value="NZ_VTWT01000003.1"/>
</dbReference>
<dbReference type="PANTHER" id="PTHR23407:SF1">
    <property type="entry name" value="5-FORMYLTETRAHYDROFOLATE CYCLO-LIGASE"/>
    <property type="match status" value="1"/>
</dbReference>